<keyword evidence="2" id="KW-1185">Reference proteome</keyword>
<evidence type="ECO:0008006" key="3">
    <source>
        <dbReference type="Google" id="ProtNLM"/>
    </source>
</evidence>
<organism evidence="1 2">
    <name type="scientific">Marinactinospora thermotolerans DSM 45154</name>
    <dbReference type="NCBI Taxonomy" id="1122192"/>
    <lineage>
        <taxon>Bacteria</taxon>
        <taxon>Bacillati</taxon>
        <taxon>Actinomycetota</taxon>
        <taxon>Actinomycetes</taxon>
        <taxon>Streptosporangiales</taxon>
        <taxon>Nocardiopsidaceae</taxon>
        <taxon>Marinactinospora</taxon>
    </lineage>
</organism>
<dbReference type="EMBL" id="FUWS01000004">
    <property type="protein sequence ID" value="SJZ86126.1"/>
    <property type="molecule type" value="Genomic_DNA"/>
</dbReference>
<evidence type="ECO:0000313" key="1">
    <source>
        <dbReference type="EMBL" id="SJZ86126.1"/>
    </source>
</evidence>
<name>A0A1T4P4E8_9ACTN</name>
<dbReference type="AlphaFoldDB" id="A0A1T4P4E8"/>
<dbReference type="Proteomes" id="UP000190637">
    <property type="component" value="Unassembled WGS sequence"/>
</dbReference>
<accession>A0A1T4P4E8</accession>
<protein>
    <recommendedName>
        <fullName evidence="3">Lsr2 protein</fullName>
    </recommendedName>
</protein>
<reference evidence="1 2" key="1">
    <citation type="submission" date="2017-02" db="EMBL/GenBank/DDBJ databases">
        <authorList>
            <person name="Peterson S.W."/>
        </authorList>
    </citation>
    <scope>NUCLEOTIDE SEQUENCE [LARGE SCALE GENOMIC DNA]</scope>
    <source>
        <strain evidence="1 2">DSM 45154</strain>
    </source>
</reference>
<evidence type="ECO:0000313" key="2">
    <source>
        <dbReference type="Proteomes" id="UP000190637"/>
    </source>
</evidence>
<dbReference type="RefSeq" id="WP_078761012.1">
    <property type="nucleotide sequence ID" value="NZ_FUWS01000004.1"/>
</dbReference>
<gene>
    <name evidence="1" type="ORF">SAMN02745673_01618</name>
</gene>
<dbReference type="OrthoDB" id="9898837at2"/>
<proteinExistence type="predicted"/>
<sequence>MVTEVFTRTYCDVHDVQGERVDADGNIQFAWEYAIREIDACQECIEEYNTRFEPLFDRSRVAKKPRAPKSAG</sequence>